<name>X1PW24_9ZZZZ</name>
<reference evidence="1" key="1">
    <citation type="journal article" date="2014" name="Front. Microbiol.">
        <title>High frequency of phylogenetically diverse reductive dehalogenase-homologous genes in deep subseafloor sedimentary metagenomes.</title>
        <authorList>
            <person name="Kawai M."/>
            <person name="Futagami T."/>
            <person name="Toyoda A."/>
            <person name="Takaki Y."/>
            <person name="Nishi S."/>
            <person name="Hori S."/>
            <person name="Arai W."/>
            <person name="Tsubouchi T."/>
            <person name="Morono Y."/>
            <person name="Uchiyama I."/>
            <person name="Ito T."/>
            <person name="Fujiyama A."/>
            <person name="Inagaki F."/>
            <person name="Takami H."/>
        </authorList>
    </citation>
    <scope>NUCLEOTIDE SEQUENCE</scope>
    <source>
        <strain evidence="1">Expedition CK06-06</strain>
    </source>
</reference>
<dbReference type="EMBL" id="BARV01033236">
    <property type="protein sequence ID" value="GAI43050.1"/>
    <property type="molecule type" value="Genomic_DNA"/>
</dbReference>
<organism evidence="1">
    <name type="scientific">marine sediment metagenome</name>
    <dbReference type="NCBI Taxonomy" id="412755"/>
    <lineage>
        <taxon>unclassified sequences</taxon>
        <taxon>metagenomes</taxon>
        <taxon>ecological metagenomes</taxon>
    </lineage>
</organism>
<gene>
    <name evidence="1" type="ORF">S06H3_52277</name>
</gene>
<accession>X1PW24</accession>
<evidence type="ECO:0000313" key="1">
    <source>
        <dbReference type="EMBL" id="GAI43050.1"/>
    </source>
</evidence>
<sequence>MWRGGGTEGQVSDARSGTFLSYKGEILNTKHQTLNKYKTIMTKALKGNTKY</sequence>
<comment type="caution">
    <text evidence="1">The sequence shown here is derived from an EMBL/GenBank/DDBJ whole genome shotgun (WGS) entry which is preliminary data.</text>
</comment>
<dbReference type="AlphaFoldDB" id="X1PW24"/>
<proteinExistence type="predicted"/>
<protein>
    <submittedName>
        <fullName evidence="1">Uncharacterized protein</fullName>
    </submittedName>
</protein>